<dbReference type="AlphaFoldDB" id="A0A9P5PQL2"/>
<keyword evidence="4" id="KW-1185">Reference proteome</keyword>
<feature type="region of interest" description="Disordered" evidence="1">
    <location>
        <begin position="1"/>
        <end position="63"/>
    </location>
</feature>
<feature type="transmembrane region" description="Helical" evidence="2">
    <location>
        <begin position="92"/>
        <end position="112"/>
    </location>
</feature>
<name>A0A9P5PQL2_9AGAR</name>
<dbReference type="EMBL" id="JADNRY010000089">
    <property type="protein sequence ID" value="KAF9066325.1"/>
    <property type="molecule type" value="Genomic_DNA"/>
</dbReference>
<keyword evidence="2" id="KW-0472">Membrane</keyword>
<gene>
    <name evidence="3" type="ORF">BDP27DRAFT_1024748</name>
</gene>
<evidence type="ECO:0000313" key="3">
    <source>
        <dbReference type="EMBL" id="KAF9066325.1"/>
    </source>
</evidence>
<dbReference type="OrthoDB" id="2392789at2759"/>
<accession>A0A9P5PQL2</accession>
<evidence type="ECO:0000313" key="4">
    <source>
        <dbReference type="Proteomes" id="UP000772434"/>
    </source>
</evidence>
<evidence type="ECO:0000256" key="1">
    <source>
        <dbReference type="SAM" id="MobiDB-lite"/>
    </source>
</evidence>
<dbReference type="Gene3D" id="3.40.50.11350">
    <property type="match status" value="1"/>
</dbReference>
<keyword evidence="2" id="KW-0812">Transmembrane</keyword>
<evidence type="ECO:0000256" key="2">
    <source>
        <dbReference type="SAM" id="Phobius"/>
    </source>
</evidence>
<proteinExistence type="predicted"/>
<keyword evidence="2" id="KW-1133">Transmembrane helix</keyword>
<comment type="caution">
    <text evidence="3">The sequence shown here is derived from an EMBL/GenBank/DDBJ whole genome shotgun (WGS) entry which is preliminary data.</text>
</comment>
<protein>
    <submittedName>
        <fullName evidence="3">Uncharacterized protein</fullName>
    </submittedName>
</protein>
<sequence>MSGRPRPLNSPTSATVSAYEPRTPRSRAGFNLDEEAENSRDDHDEEDDDENQSSAAPLLPGSEDYSLDQARKKFETWLGLDRLNPAIIAQRLPVVAGCIIAALFFFLAIVAYGSPGALEFYMGVPANSTKVDSSLFISYANYSSFPLQPTEYVSECYKFTSGIMKPMRYWGEEDMPFMDVVHEEKEGVCSSTITYSLDGRIGLASDLALMAQIAALARDRNRTFLVDDTYWNRGKWTDHFQDVRVTQPGPEPGCLPPPPEELVACPRQARHWVINSHTAKFHLSHMFQDEYEDAYARNLDRLKPIYLHASISLTQTIQPSAQIAALITQARKELASMISSTSSSSTHIGVHIRRGDLKAKFAKGPGGYVAMDDFVRAVQGIKDRFFSADVPAVMLYIGSDDPHAIEDFTSRLTNSESKFNTFSLSTASPSLRILASRKEYVQSEFNNLPEYPDLKINEVESLAEIGLPVERTRVLLTRGMVVDLALMSGLWIPEDGEGEVTGVGKPEATVYHQSACSPLSPSPGLLLLGIWTPKVGGIRMRLNSTG</sequence>
<organism evidence="3 4">
    <name type="scientific">Rhodocollybia butyracea</name>
    <dbReference type="NCBI Taxonomy" id="206335"/>
    <lineage>
        <taxon>Eukaryota</taxon>
        <taxon>Fungi</taxon>
        <taxon>Dikarya</taxon>
        <taxon>Basidiomycota</taxon>
        <taxon>Agaricomycotina</taxon>
        <taxon>Agaricomycetes</taxon>
        <taxon>Agaricomycetidae</taxon>
        <taxon>Agaricales</taxon>
        <taxon>Marasmiineae</taxon>
        <taxon>Omphalotaceae</taxon>
        <taxon>Rhodocollybia</taxon>
    </lineage>
</organism>
<reference evidence="3" key="1">
    <citation type="submission" date="2020-11" db="EMBL/GenBank/DDBJ databases">
        <authorList>
            <consortium name="DOE Joint Genome Institute"/>
            <person name="Ahrendt S."/>
            <person name="Riley R."/>
            <person name="Andreopoulos W."/>
            <person name="Labutti K."/>
            <person name="Pangilinan J."/>
            <person name="Ruiz-Duenas F.J."/>
            <person name="Barrasa J.M."/>
            <person name="Sanchez-Garcia M."/>
            <person name="Camarero S."/>
            <person name="Miyauchi S."/>
            <person name="Serrano A."/>
            <person name="Linde D."/>
            <person name="Babiker R."/>
            <person name="Drula E."/>
            <person name="Ayuso-Fernandez I."/>
            <person name="Pacheco R."/>
            <person name="Padilla G."/>
            <person name="Ferreira P."/>
            <person name="Barriuso J."/>
            <person name="Kellner H."/>
            <person name="Castanera R."/>
            <person name="Alfaro M."/>
            <person name="Ramirez L."/>
            <person name="Pisabarro A.G."/>
            <person name="Kuo A."/>
            <person name="Tritt A."/>
            <person name="Lipzen A."/>
            <person name="He G."/>
            <person name="Yan M."/>
            <person name="Ng V."/>
            <person name="Cullen D."/>
            <person name="Martin F."/>
            <person name="Rosso M.-N."/>
            <person name="Henrissat B."/>
            <person name="Hibbett D."/>
            <person name="Martinez A.T."/>
            <person name="Grigoriev I.V."/>
        </authorList>
    </citation>
    <scope>NUCLEOTIDE SEQUENCE</scope>
    <source>
        <strain evidence="3">AH 40177</strain>
    </source>
</reference>
<dbReference type="Proteomes" id="UP000772434">
    <property type="component" value="Unassembled WGS sequence"/>
</dbReference>